<feature type="domain" description="YDG" evidence="4">
    <location>
        <begin position="14"/>
        <end position="163"/>
    </location>
</feature>
<keyword evidence="1 2" id="KW-0539">Nucleus</keyword>
<dbReference type="GO" id="GO:0016567">
    <property type="term" value="P:protein ubiquitination"/>
    <property type="evidence" value="ECO:0007669"/>
    <property type="project" value="TreeGrafter"/>
</dbReference>
<evidence type="ECO:0000256" key="2">
    <source>
        <dbReference type="PROSITE-ProRule" id="PRU00358"/>
    </source>
</evidence>
<reference evidence="5 6" key="1">
    <citation type="journal article" date="2019" name="Nat. Ecol. Evol.">
        <title>Megaphylogeny resolves global patterns of mushroom evolution.</title>
        <authorList>
            <person name="Varga T."/>
            <person name="Krizsan K."/>
            <person name="Foldi C."/>
            <person name="Dima B."/>
            <person name="Sanchez-Garcia M."/>
            <person name="Sanchez-Ramirez S."/>
            <person name="Szollosi G.J."/>
            <person name="Szarkandi J.G."/>
            <person name="Papp V."/>
            <person name="Albert L."/>
            <person name="Andreopoulos W."/>
            <person name="Angelini C."/>
            <person name="Antonin V."/>
            <person name="Barry K.W."/>
            <person name="Bougher N.L."/>
            <person name="Buchanan P."/>
            <person name="Buyck B."/>
            <person name="Bense V."/>
            <person name="Catcheside P."/>
            <person name="Chovatia M."/>
            <person name="Cooper J."/>
            <person name="Damon W."/>
            <person name="Desjardin D."/>
            <person name="Finy P."/>
            <person name="Geml J."/>
            <person name="Haridas S."/>
            <person name="Hughes K."/>
            <person name="Justo A."/>
            <person name="Karasinski D."/>
            <person name="Kautmanova I."/>
            <person name="Kiss B."/>
            <person name="Kocsube S."/>
            <person name="Kotiranta H."/>
            <person name="LaButti K.M."/>
            <person name="Lechner B.E."/>
            <person name="Liimatainen K."/>
            <person name="Lipzen A."/>
            <person name="Lukacs Z."/>
            <person name="Mihaltcheva S."/>
            <person name="Morgado L.N."/>
            <person name="Niskanen T."/>
            <person name="Noordeloos M.E."/>
            <person name="Ohm R.A."/>
            <person name="Ortiz-Santana B."/>
            <person name="Ovrebo C."/>
            <person name="Racz N."/>
            <person name="Riley R."/>
            <person name="Savchenko A."/>
            <person name="Shiryaev A."/>
            <person name="Soop K."/>
            <person name="Spirin V."/>
            <person name="Szebenyi C."/>
            <person name="Tomsovsky M."/>
            <person name="Tulloss R.E."/>
            <person name="Uehling J."/>
            <person name="Grigoriev I.V."/>
            <person name="Vagvolgyi C."/>
            <person name="Papp T."/>
            <person name="Martin F.M."/>
            <person name="Miettinen O."/>
            <person name="Hibbett D.S."/>
            <person name="Nagy L.G."/>
        </authorList>
    </citation>
    <scope>NUCLEOTIDE SEQUENCE [LARGE SCALE GENOMIC DNA]</scope>
    <source>
        <strain evidence="5 6">CBS 166.37</strain>
    </source>
</reference>
<dbReference type="InterPro" id="IPR003105">
    <property type="entry name" value="SRA_YDG"/>
</dbReference>
<evidence type="ECO:0000259" key="4">
    <source>
        <dbReference type="PROSITE" id="PS51015"/>
    </source>
</evidence>
<dbReference type="GO" id="GO:0061630">
    <property type="term" value="F:ubiquitin protein ligase activity"/>
    <property type="evidence" value="ECO:0007669"/>
    <property type="project" value="TreeGrafter"/>
</dbReference>
<dbReference type="Gene3D" id="2.30.280.10">
    <property type="entry name" value="SRA-YDG"/>
    <property type="match status" value="1"/>
</dbReference>
<feature type="region of interest" description="Disordered" evidence="3">
    <location>
        <begin position="211"/>
        <end position="250"/>
    </location>
</feature>
<dbReference type="SUPFAM" id="SSF88697">
    <property type="entry name" value="PUA domain-like"/>
    <property type="match status" value="1"/>
</dbReference>
<protein>
    <submittedName>
        <fullName evidence="5">PUA-like domain-containing protein</fullName>
    </submittedName>
</protein>
<dbReference type="InterPro" id="IPR045134">
    <property type="entry name" value="UHRF1/2-like"/>
</dbReference>
<dbReference type="Pfam" id="PF02182">
    <property type="entry name" value="SAD_SRA"/>
    <property type="match status" value="1"/>
</dbReference>
<dbReference type="GO" id="GO:0044027">
    <property type="term" value="P:negative regulation of gene expression via chromosomal CpG island methylation"/>
    <property type="evidence" value="ECO:0007669"/>
    <property type="project" value="TreeGrafter"/>
</dbReference>
<comment type="subcellular location">
    <subcellularLocation>
        <location evidence="2">Nucleus</location>
    </subcellularLocation>
</comment>
<dbReference type="EMBL" id="ML213594">
    <property type="protein sequence ID" value="TFK41652.1"/>
    <property type="molecule type" value="Genomic_DNA"/>
</dbReference>
<feature type="compositionally biased region" description="Polar residues" evidence="3">
    <location>
        <begin position="231"/>
        <end position="240"/>
    </location>
</feature>
<gene>
    <name evidence="5" type="ORF">BDQ12DRAFT_646202</name>
</gene>
<accession>A0A5C3M8J1</accession>
<name>A0A5C3M8J1_9AGAR</name>
<evidence type="ECO:0000256" key="1">
    <source>
        <dbReference type="ARBA" id="ARBA00023242"/>
    </source>
</evidence>
<organism evidence="5 6">
    <name type="scientific">Crucibulum laeve</name>
    <dbReference type="NCBI Taxonomy" id="68775"/>
    <lineage>
        <taxon>Eukaryota</taxon>
        <taxon>Fungi</taxon>
        <taxon>Dikarya</taxon>
        <taxon>Basidiomycota</taxon>
        <taxon>Agaricomycotina</taxon>
        <taxon>Agaricomycetes</taxon>
        <taxon>Agaricomycetidae</taxon>
        <taxon>Agaricales</taxon>
        <taxon>Agaricineae</taxon>
        <taxon>Nidulariaceae</taxon>
        <taxon>Crucibulum</taxon>
    </lineage>
</organism>
<evidence type="ECO:0000313" key="6">
    <source>
        <dbReference type="Proteomes" id="UP000308652"/>
    </source>
</evidence>
<dbReference type="InterPro" id="IPR036987">
    <property type="entry name" value="SRA-YDG_sf"/>
</dbReference>
<dbReference type="PROSITE" id="PS51015">
    <property type="entry name" value="YDG"/>
    <property type="match status" value="1"/>
</dbReference>
<sequence>MTLKIDINNSKVHGEIDGIPVGTTFNDRRELAEANVHGRPLWGIHGTDEDGAYAIVLNGQYEDDDQGEIIIYTGHGKGKAKGETTTPFSSTQIGNQEWRLGNKALKRSCENRLPVRVIRGPDGNSKYCPLEGYRYDGLYDVVRCWQEKDKKGEFLLCKFELRRSNINQPRLPRPTDAPKWWDWRNLRLKPPVNVPEQKFAATTSIQKKRKLIAGKRRLGELPRISKKSRLDATSSPTVRPTGSKPWPAGL</sequence>
<dbReference type="OrthoDB" id="2270193at2759"/>
<evidence type="ECO:0000256" key="3">
    <source>
        <dbReference type="SAM" id="MobiDB-lite"/>
    </source>
</evidence>
<keyword evidence="6" id="KW-1185">Reference proteome</keyword>
<dbReference type="Proteomes" id="UP000308652">
    <property type="component" value="Unassembled WGS sequence"/>
</dbReference>
<dbReference type="AlphaFoldDB" id="A0A5C3M8J1"/>
<dbReference type="PANTHER" id="PTHR14140">
    <property type="entry name" value="E3 UBIQUITIN-PROTEIN LIGASE UHRF-RELATED"/>
    <property type="match status" value="1"/>
</dbReference>
<dbReference type="InterPro" id="IPR015947">
    <property type="entry name" value="PUA-like_sf"/>
</dbReference>
<evidence type="ECO:0000313" key="5">
    <source>
        <dbReference type="EMBL" id="TFK41652.1"/>
    </source>
</evidence>
<dbReference type="GO" id="GO:0005634">
    <property type="term" value="C:nucleus"/>
    <property type="evidence" value="ECO:0007669"/>
    <property type="project" value="UniProtKB-SubCell"/>
</dbReference>
<proteinExistence type="predicted"/>
<dbReference type="STRING" id="68775.A0A5C3M8J1"/>
<dbReference type="PANTHER" id="PTHR14140:SF27">
    <property type="entry name" value="OS04G0289800 PROTEIN"/>
    <property type="match status" value="1"/>
</dbReference>
<dbReference type="SMART" id="SM00466">
    <property type="entry name" value="SRA"/>
    <property type="match status" value="1"/>
</dbReference>